<dbReference type="EMBL" id="LXQA010247427">
    <property type="protein sequence ID" value="MCI37699.1"/>
    <property type="molecule type" value="Genomic_DNA"/>
</dbReference>
<dbReference type="Proteomes" id="UP000265520">
    <property type="component" value="Unassembled WGS sequence"/>
</dbReference>
<evidence type="ECO:0000313" key="2">
    <source>
        <dbReference type="Proteomes" id="UP000265520"/>
    </source>
</evidence>
<comment type="caution">
    <text evidence="1">The sequence shown here is derived from an EMBL/GenBank/DDBJ whole genome shotgun (WGS) entry which is preliminary data.</text>
</comment>
<keyword evidence="2" id="KW-1185">Reference proteome</keyword>
<sequence>MQNCIYMVARRAGRRTAHAGRNLQQNSAKPPLQLRLAQQHPHPAQGADQKSVFCSIQRQIPTQVFIDSEQIQHQEGVQYKSNE</sequence>
<evidence type="ECO:0000313" key="1">
    <source>
        <dbReference type="EMBL" id="MCI37699.1"/>
    </source>
</evidence>
<reference evidence="1 2" key="1">
    <citation type="journal article" date="2018" name="Front. Plant Sci.">
        <title>Red Clover (Trifolium pratense) and Zigzag Clover (T. medium) - A Picture of Genomic Similarities and Differences.</title>
        <authorList>
            <person name="Dluhosova J."/>
            <person name="Istvanek J."/>
            <person name="Nedelnik J."/>
            <person name="Repkova J."/>
        </authorList>
    </citation>
    <scope>NUCLEOTIDE SEQUENCE [LARGE SCALE GENOMIC DNA]</scope>
    <source>
        <strain evidence="2">cv. 10/8</strain>
        <tissue evidence="1">Leaf</tissue>
    </source>
</reference>
<dbReference type="AlphaFoldDB" id="A0A392RN27"/>
<protein>
    <submittedName>
        <fullName evidence="1">Uncharacterized protein</fullName>
    </submittedName>
</protein>
<accession>A0A392RN27</accession>
<proteinExistence type="predicted"/>
<organism evidence="1 2">
    <name type="scientific">Trifolium medium</name>
    <dbReference type="NCBI Taxonomy" id="97028"/>
    <lineage>
        <taxon>Eukaryota</taxon>
        <taxon>Viridiplantae</taxon>
        <taxon>Streptophyta</taxon>
        <taxon>Embryophyta</taxon>
        <taxon>Tracheophyta</taxon>
        <taxon>Spermatophyta</taxon>
        <taxon>Magnoliopsida</taxon>
        <taxon>eudicotyledons</taxon>
        <taxon>Gunneridae</taxon>
        <taxon>Pentapetalae</taxon>
        <taxon>rosids</taxon>
        <taxon>fabids</taxon>
        <taxon>Fabales</taxon>
        <taxon>Fabaceae</taxon>
        <taxon>Papilionoideae</taxon>
        <taxon>50 kb inversion clade</taxon>
        <taxon>NPAAA clade</taxon>
        <taxon>Hologalegina</taxon>
        <taxon>IRL clade</taxon>
        <taxon>Trifolieae</taxon>
        <taxon>Trifolium</taxon>
    </lineage>
</organism>
<name>A0A392RN27_9FABA</name>